<evidence type="ECO:0000256" key="4">
    <source>
        <dbReference type="ARBA" id="ARBA00022679"/>
    </source>
</evidence>
<dbReference type="InterPro" id="IPR000780">
    <property type="entry name" value="CheR_MeTrfase"/>
</dbReference>
<dbReference type="Pfam" id="PF03705">
    <property type="entry name" value="CheR_N"/>
    <property type="match status" value="1"/>
</dbReference>
<evidence type="ECO:0000259" key="7">
    <source>
        <dbReference type="PROSITE" id="PS50123"/>
    </source>
</evidence>
<dbReference type="AlphaFoldDB" id="A0A5B8LWP0"/>
<dbReference type="InterPro" id="IPR029063">
    <property type="entry name" value="SAM-dependent_MTases_sf"/>
</dbReference>
<evidence type="ECO:0000256" key="2">
    <source>
        <dbReference type="ARBA" id="ARBA00012534"/>
    </source>
</evidence>
<keyword evidence="3 8" id="KW-0489">Methyltransferase</keyword>
<dbReference type="KEGG" id="dea:FPZ08_14300"/>
<keyword evidence="5" id="KW-0949">S-adenosyl-L-methionine</keyword>
<dbReference type="InterPro" id="IPR036804">
    <property type="entry name" value="CheR_N_sf"/>
</dbReference>
<dbReference type="Proteomes" id="UP000315364">
    <property type="component" value="Chromosome"/>
</dbReference>
<dbReference type="PANTHER" id="PTHR24422:SF19">
    <property type="entry name" value="CHEMOTAXIS PROTEIN METHYLTRANSFERASE"/>
    <property type="match status" value="1"/>
</dbReference>
<dbReference type="Gene3D" id="1.10.155.10">
    <property type="entry name" value="Chemotaxis receptor methyltransferase CheR, N-terminal domain"/>
    <property type="match status" value="1"/>
</dbReference>
<evidence type="ECO:0000256" key="1">
    <source>
        <dbReference type="ARBA" id="ARBA00001541"/>
    </source>
</evidence>
<feature type="region of interest" description="Disordered" evidence="6">
    <location>
        <begin position="1"/>
        <end position="53"/>
    </location>
</feature>
<evidence type="ECO:0000256" key="6">
    <source>
        <dbReference type="SAM" id="MobiDB-lite"/>
    </source>
</evidence>
<protein>
    <recommendedName>
        <fullName evidence="2">protein-glutamate O-methyltransferase</fullName>
        <ecNumber evidence="2">2.1.1.80</ecNumber>
    </recommendedName>
</protein>
<accession>A0A5B8LWP0</accession>
<dbReference type="InterPro" id="IPR050903">
    <property type="entry name" value="Bact_Chemotaxis_MeTrfase"/>
</dbReference>
<dbReference type="Pfam" id="PF01739">
    <property type="entry name" value="CheR"/>
    <property type="match status" value="1"/>
</dbReference>
<dbReference type="Gene3D" id="3.40.50.150">
    <property type="entry name" value="Vaccinia Virus protein VP39"/>
    <property type="match status" value="1"/>
</dbReference>
<comment type="catalytic activity">
    <reaction evidence="1">
        <text>L-glutamyl-[protein] + S-adenosyl-L-methionine = [protein]-L-glutamate 5-O-methyl ester + S-adenosyl-L-homocysteine</text>
        <dbReference type="Rhea" id="RHEA:24452"/>
        <dbReference type="Rhea" id="RHEA-COMP:10208"/>
        <dbReference type="Rhea" id="RHEA-COMP:10311"/>
        <dbReference type="ChEBI" id="CHEBI:29973"/>
        <dbReference type="ChEBI" id="CHEBI:57856"/>
        <dbReference type="ChEBI" id="CHEBI:59789"/>
        <dbReference type="ChEBI" id="CHEBI:82795"/>
        <dbReference type="EC" id="2.1.1.80"/>
    </reaction>
</comment>
<keyword evidence="4 8" id="KW-0808">Transferase</keyword>
<dbReference type="InterPro" id="IPR022642">
    <property type="entry name" value="CheR_C"/>
</dbReference>
<name>A0A5B8LWP0_9HYPH</name>
<evidence type="ECO:0000256" key="3">
    <source>
        <dbReference type="ARBA" id="ARBA00022603"/>
    </source>
</evidence>
<proteinExistence type="predicted"/>
<dbReference type="SUPFAM" id="SSF47757">
    <property type="entry name" value="Chemotaxis receptor methyltransferase CheR, N-terminal domain"/>
    <property type="match status" value="1"/>
</dbReference>
<dbReference type="OrthoDB" id="9816309at2"/>
<dbReference type="EC" id="2.1.1.80" evidence="2"/>
<dbReference type="SMART" id="SM00138">
    <property type="entry name" value="MeTrc"/>
    <property type="match status" value="1"/>
</dbReference>
<organism evidence="8 9">
    <name type="scientific">Devosia ginsengisoli</name>
    <dbReference type="NCBI Taxonomy" id="400770"/>
    <lineage>
        <taxon>Bacteria</taxon>
        <taxon>Pseudomonadati</taxon>
        <taxon>Pseudomonadota</taxon>
        <taxon>Alphaproteobacteria</taxon>
        <taxon>Hyphomicrobiales</taxon>
        <taxon>Devosiaceae</taxon>
        <taxon>Devosia</taxon>
    </lineage>
</organism>
<evidence type="ECO:0000256" key="5">
    <source>
        <dbReference type="ARBA" id="ARBA00022691"/>
    </source>
</evidence>
<dbReference type="PRINTS" id="PR00996">
    <property type="entry name" value="CHERMTFRASE"/>
</dbReference>
<evidence type="ECO:0000313" key="8">
    <source>
        <dbReference type="EMBL" id="QDZ11810.1"/>
    </source>
</evidence>
<evidence type="ECO:0000313" key="9">
    <source>
        <dbReference type="Proteomes" id="UP000315364"/>
    </source>
</evidence>
<dbReference type="PROSITE" id="PS50123">
    <property type="entry name" value="CHER"/>
    <property type="match status" value="1"/>
</dbReference>
<reference evidence="8 9" key="1">
    <citation type="submission" date="2019-07" db="EMBL/GenBank/DDBJ databases">
        <title>Full genome sequence of Devosia sp. Gsoil 520.</title>
        <authorList>
            <person name="Im W.-T."/>
        </authorList>
    </citation>
    <scope>NUCLEOTIDE SEQUENCE [LARGE SCALE GENOMIC DNA]</scope>
    <source>
        <strain evidence="8 9">Gsoil 520</strain>
    </source>
</reference>
<dbReference type="InterPro" id="IPR022641">
    <property type="entry name" value="CheR_N"/>
</dbReference>
<dbReference type="EMBL" id="CP042304">
    <property type="protein sequence ID" value="QDZ11810.1"/>
    <property type="molecule type" value="Genomic_DNA"/>
</dbReference>
<dbReference type="GO" id="GO:0032259">
    <property type="term" value="P:methylation"/>
    <property type="evidence" value="ECO:0007669"/>
    <property type="project" value="UniProtKB-KW"/>
</dbReference>
<keyword evidence="9" id="KW-1185">Reference proteome</keyword>
<feature type="compositionally biased region" description="Basic residues" evidence="6">
    <location>
        <begin position="1"/>
        <end position="15"/>
    </location>
</feature>
<sequence length="339" mass="37757">MKPIRSSRHWTRVTRRCSASPGGWRRSAKPESPARHNRPGGHAPDPGTTGHKAIGVSRMEQGEISLSDREFSRVKNRVYSVAGISLSDAKRTLVISRLSKIVRALGLPGFDAYLDYLERQGTAQDGQDFVNALTTNLTRFYREDHHFEHLRSHVGALMAERPRGSRLRIWSAGCSTGQEPYTVGMDLLAAFPDLKRWDFKVLATDIDTAVIAKAARGIYSENELNGLAGERARPFEKLGDGTIRVPQAVRELISFKPLNLIGPWPMKGPFDAIFCRNVAIYFDKPTQGEMFGRFSKLLAPEAFLYIGHSENLGSGGEGFRLVGKTIYQSRQKLSKREAA</sequence>
<feature type="domain" description="CheR-type methyltransferase" evidence="7">
    <location>
        <begin position="59"/>
        <end position="332"/>
    </location>
</feature>
<gene>
    <name evidence="8" type="ORF">FPZ08_14300</name>
</gene>
<dbReference type="SUPFAM" id="SSF53335">
    <property type="entry name" value="S-adenosyl-L-methionine-dependent methyltransferases"/>
    <property type="match status" value="1"/>
</dbReference>
<dbReference type="GO" id="GO:0008983">
    <property type="term" value="F:protein-glutamate O-methyltransferase activity"/>
    <property type="evidence" value="ECO:0007669"/>
    <property type="project" value="UniProtKB-EC"/>
</dbReference>
<dbReference type="PANTHER" id="PTHR24422">
    <property type="entry name" value="CHEMOTAXIS PROTEIN METHYLTRANSFERASE"/>
    <property type="match status" value="1"/>
</dbReference>